<organism evidence="9">
    <name type="scientific">Brugia timori</name>
    <dbReference type="NCBI Taxonomy" id="42155"/>
    <lineage>
        <taxon>Eukaryota</taxon>
        <taxon>Metazoa</taxon>
        <taxon>Ecdysozoa</taxon>
        <taxon>Nematoda</taxon>
        <taxon>Chromadorea</taxon>
        <taxon>Rhabditida</taxon>
        <taxon>Spirurina</taxon>
        <taxon>Spiruromorpha</taxon>
        <taxon>Filarioidea</taxon>
        <taxon>Onchocercidae</taxon>
        <taxon>Brugia</taxon>
    </lineage>
</organism>
<proteinExistence type="inferred from homology"/>
<dbReference type="GO" id="GO:0003677">
    <property type="term" value="F:DNA binding"/>
    <property type="evidence" value="ECO:0007669"/>
    <property type="project" value="InterPro"/>
</dbReference>
<dbReference type="PANTHER" id="PTHR12214:SF0">
    <property type="entry name" value="LD29489P"/>
    <property type="match status" value="1"/>
</dbReference>
<dbReference type="Pfam" id="PF26585">
    <property type="entry name" value="STX17_N"/>
    <property type="match status" value="1"/>
</dbReference>
<accession>A0A0R3QS88</accession>
<dbReference type="InterPro" id="IPR012890">
    <property type="entry name" value="GCFC2-like"/>
</dbReference>
<evidence type="ECO:0000256" key="3">
    <source>
        <dbReference type="ARBA" id="ARBA00023242"/>
    </source>
</evidence>
<feature type="compositionally biased region" description="Basic residues" evidence="5">
    <location>
        <begin position="1"/>
        <end position="11"/>
    </location>
</feature>
<reference evidence="9" key="1">
    <citation type="submission" date="2017-02" db="UniProtKB">
        <authorList>
            <consortium name="WormBaseParasite"/>
        </authorList>
    </citation>
    <scope>IDENTIFICATION</scope>
</reference>
<evidence type="ECO:0000256" key="1">
    <source>
        <dbReference type="ARBA" id="ARBA00004123"/>
    </source>
</evidence>
<keyword evidence="3" id="KW-0539">Nucleus</keyword>
<reference evidence="7 8" key="2">
    <citation type="submission" date="2018-11" db="EMBL/GenBank/DDBJ databases">
        <authorList>
            <consortium name="Pathogen Informatics"/>
        </authorList>
    </citation>
    <scope>NUCLEOTIDE SEQUENCE [LARGE SCALE GENOMIC DNA]</scope>
</reference>
<dbReference type="GO" id="GO:0005634">
    <property type="term" value="C:nucleus"/>
    <property type="evidence" value="ECO:0007669"/>
    <property type="project" value="UniProtKB-SubCell"/>
</dbReference>
<evidence type="ECO:0000259" key="6">
    <source>
        <dbReference type="PROSITE" id="PS50192"/>
    </source>
</evidence>
<evidence type="ECO:0000256" key="4">
    <source>
        <dbReference type="SAM" id="Coils"/>
    </source>
</evidence>
<evidence type="ECO:0000313" key="9">
    <source>
        <dbReference type="WBParaSite" id="BTMF_0001059001-mRNA-1"/>
    </source>
</evidence>
<dbReference type="InterPro" id="IPR022783">
    <property type="entry name" value="GCFC_dom"/>
</dbReference>
<dbReference type="SUPFAM" id="SSF58038">
    <property type="entry name" value="SNARE fusion complex"/>
    <property type="match status" value="1"/>
</dbReference>
<evidence type="ECO:0000256" key="5">
    <source>
        <dbReference type="SAM" id="MobiDB-lite"/>
    </source>
</evidence>
<feature type="coiled-coil region" evidence="4">
    <location>
        <begin position="984"/>
        <end position="1056"/>
    </location>
</feature>
<evidence type="ECO:0000256" key="2">
    <source>
        <dbReference type="ARBA" id="ARBA00010801"/>
    </source>
</evidence>
<feature type="compositionally biased region" description="Basic and acidic residues" evidence="5">
    <location>
        <begin position="529"/>
        <end position="541"/>
    </location>
</feature>
<dbReference type="GO" id="GO:0000398">
    <property type="term" value="P:mRNA splicing, via spliceosome"/>
    <property type="evidence" value="ECO:0007669"/>
    <property type="project" value="InterPro"/>
</dbReference>
<dbReference type="SMART" id="SM00397">
    <property type="entry name" value="t_SNARE"/>
    <property type="match status" value="1"/>
</dbReference>
<dbReference type="Proteomes" id="UP000280834">
    <property type="component" value="Unassembled WGS sequence"/>
</dbReference>
<feature type="compositionally biased region" description="Basic and acidic residues" evidence="5">
    <location>
        <begin position="60"/>
        <end position="71"/>
    </location>
</feature>
<sequence>MFRKVKTRSNLRQRLLSDDDDSDSGDDGGGGVTSGTAVASTIKESLISRTVEQQQQQQQHAEKVNKAEGNQKPHAGVVTEEHHLLSFDNFEGDDITDFKIKRKDPNKRLDKLTKRAKLRQKADNEAVEQETSVVVKQIKQEVKTNEPSIKNINVTSICSNLKIFSCQTSQSKQWKVKDEPVQEETDLEQDSVIRSKFPSAFRGEIPDAKTVYEARKKREKMRLVSSNGQIPLDDVQRLKDKSVARSRLIREDENDLSDEDPEGGRFYSLKSLAADDDERRRNEHMDFLAHEGGGSDDGHEQSDEEVTRWEREQMKKGVSSHKVEMLERERAKMEAVMKAIRSSMELPPENREQLPMEMDIDFSESDMLSLSQTGRVSGKTIAVSLKEILSKLQQRKKDGKESVNAREAEFERTTAQIQENKEMISKLEMEEPRIRERFQVYQDIRAYARDLLECLSEKISEVKDLESRMAEILDGRARRLRTRRRNDVHDMYDECSAAAAGRPLHQRAPEVSQRAAEREARRSRRRRLRENTLEGVSHEEGLSTDDEETNSEIIARQQSIDEIRAAANVIFVDALDDFCRIDRILSRFVDWLAHDEESFVNAYVHLCIPKLISLFIRLELIDWGPLENDSRPVNSMRWYEDLIGCAAVSSNINVEHPILVSLIPLCIEKVVLWKITDLIRERWDPLSQHQCRNLGFLLNQLIDECPTLVPSSRPVQKLLQTICLRAQDAIDEDLFVPIYSKQAVENPATGCKAFLDRQTWTSVKLIRCLNCLSAVLSEEKMRELVLDGIVNRVMPALQCATISDQSMIRKCRALMKLIPAAWRENNTRIALRNFNDLLGKVAEEHKNNRIMDWSRALIIIERFERMTRMNLRELRLLFMSIDENDSLLDSKSRKDASQKIDQLLGDLQQVLNVRSHLNVIDQERFDVHIEPIRIQIQEVINALNRIAANETLEKKNIYDDLYEESLLAEETEEDKLQQQEQIRINSLLLQAKEAKTKAAEVKKLACDIDDLNEMMMQLSQLVHAQHDVVDSIEEHIERAQTDVHEAHKNLKKAEVAKTAKYPIVAATVGSVAVGGPVGFIAGSTVAGIFAAFGGAIAELEIHITHIYATLNSPCTKLFLGVCSGKYFRQKVQETTNRIDENR</sequence>
<dbReference type="InterPro" id="IPR000727">
    <property type="entry name" value="T_SNARE_dom"/>
</dbReference>
<feature type="region of interest" description="Disordered" evidence="5">
    <location>
        <begin position="499"/>
        <end position="550"/>
    </location>
</feature>
<dbReference type="Pfam" id="PF07842">
    <property type="entry name" value="GCFC"/>
    <property type="match status" value="1"/>
</dbReference>
<dbReference type="InterPro" id="IPR059001">
    <property type="entry name" value="STX17_N"/>
</dbReference>
<feature type="domain" description="T-SNARE coiled-coil homology" evidence="6">
    <location>
        <begin position="991"/>
        <end position="1053"/>
    </location>
</feature>
<comment type="subcellular location">
    <subcellularLocation>
        <location evidence="1">Nucleus</location>
    </subcellularLocation>
</comment>
<dbReference type="STRING" id="42155.A0A0R3QS88"/>
<keyword evidence="4" id="KW-0175">Coiled coil</keyword>
<dbReference type="PROSITE" id="PS50192">
    <property type="entry name" value="T_SNARE"/>
    <property type="match status" value="1"/>
</dbReference>
<keyword evidence="8" id="KW-1185">Reference proteome</keyword>
<dbReference type="EMBL" id="UZAG01016512">
    <property type="protein sequence ID" value="VDO28846.1"/>
    <property type="molecule type" value="Genomic_DNA"/>
</dbReference>
<gene>
    <name evidence="7" type="ORF">BTMF_LOCUS8624</name>
</gene>
<evidence type="ECO:0000313" key="8">
    <source>
        <dbReference type="Proteomes" id="UP000280834"/>
    </source>
</evidence>
<dbReference type="Gene3D" id="1.20.5.110">
    <property type="match status" value="1"/>
</dbReference>
<feature type="region of interest" description="Disordered" evidence="5">
    <location>
        <begin position="1"/>
        <end position="80"/>
    </location>
</feature>
<dbReference type="WBParaSite" id="BTMF_0001059001-mRNA-1">
    <property type="protein sequence ID" value="BTMF_0001059001-mRNA-1"/>
    <property type="gene ID" value="BTMF_0001059001"/>
</dbReference>
<name>A0A0R3QS88_9BILA</name>
<dbReference type="PANTHER" id="PTHR12214">
    <property type="entry name" value="GC-RICH SEQUENCE DNA-BINDING FACTOR"/>
    <property type="match status" value="1"/>
</dbReference>
<evidence type="ECO:0000313" key="7">
    <source>
        <dbReference type="EMBL" id="VDO28846.1"/>
    </source>
</evidence>
<comment type="similarity">
    <text evidence="2">Belongs to the GCF family.</text>
</comment>
<dbReference type="AlphaFoldDB" id="A0A0R3QS88"/>
<protein>
    <submittedName>
        <fullName evidence="9">t-SNARE coiled-coil homology domain-containing protein</fullName>
    </submittedName>
</protein>